<comment type="caution">
    <text evidence="1">The sequence shown here is derived from an EMBL/GenBank/DDBJ whole genome shotgun (WGS) entry which is preliminary data.</text>
</comment>
<proteinExistence type="predicted"/>
<keyword evidence="2" id="KW-1185">Reference proteome</keyword>
<name>A0ABS8V8M2_DATST</name>
<evidence type="ECO:0000313" key="2">
    <source>
        <dbReference type="Proteomes" id="UP000823775"/>
    </source>
</evidence>
<sequence>MPPNVNNNPLLNHGNQGVNMITLDEKCDMRGTIMLVRNMETPRPVMTTIIFKKPDYNSKAMSWDYQAKEKTKIINTATTRGMT</sequence>
<dbReference type="EMBL" id="JACEIK010003684">
    <property type="protein sequence ID" value="MCD9642691.1"/>
    <property type="molecule type" value="Genomic_DNA"/>
</dbReference>
<dbReference type="Proteomes" id="UP000823775">
    <property type="component" value="Unassembled WGS sequence"/>
</dbReference>
<protein>
    <submittedName>
        <fullName evidence="1">Uncharacterized protein</fullName>
    </submittedName>
</protein>
<evidence type="ECO:0000313" key="1">
    <source>
        <dbReference type="EMBL" id="MCD9642691.1"/>
    </source>
</evidence>
<reference evidence="1 2" key="1">
    <citation type="journal article" date="2021" name="BMC Genomics">
        <title>Datura genome reveals duplications of psychoactive alkaloid biosynthetic genes and high mutation rate following tissue culture.</title>
        <authorList>
            <person name="Rajewski A."/>
            <person name="Carter-House D."/>
            <person name="Stajich J."/>
            <person name="Litt A."/>
        </authorList>
    </citation>
    <scope>NUCLEOTIDE SEQUENCE [LARGE SCALE GENOMIC DNA]</scope>
    <source>
        <strain evidence="1">AR-01</strain>
    </source>
</reference>
<gene>
    <name evidence="1" type="ORF">HAX54_029598</name>
</gene>
<organism evidence="1 2">
    <name type="scientific">Datura stramonium</name>
    <name type="common">Jimsonweed</name>
    <name type="synonym">Common thornapple</name>
    <dbReference type="NCBI Taxonomy" id="4076"/>
    <lineage>
        <taxon>Eukaryota</taxon>
        <taxon>Viridiplantae</taxon>
        <taxon>Streptophyta</taxon>
        <taxon>Embryophyta</taxon>
        <taxon>Tracheophyta</taxon>
        <taxon>Spermatophyta</taxon>
        <taxon>Magnoliopsida</taxon>
        <taxon>eudicotyledons</taxon>
        <taxon>Gunneridae</taxon>
        <taxon>Pentapetalae</taxon>
        <taxon>asterids</taxon>
        <taxon>lamiids</taxon>
        <taxon>Solanales</taxon>
        <taxon>Solanaceae</taxon>
        <taxon>Solanoideae</taxon>
        <taxon>Datureae</taxon>
        <taxon>Datura</taxon>
    </lineage>
</organism>
<accession>A0ABS8V8M2</accession>
<feature type="non-terminal residue" evidence="1">
    <location>
        <position position="83"/>
    </location>
</feature>